<dbReference type="STRING" id="1045558.SAMN05216175_11415"/>
<dbReference type="AlphaFoldDB" id="A0A1I2US48"/>
<dbReference type="Proteomes" id="UP000198623">
    <property type="component" value="Unassembled WGS sequence"/>
</dbReference>
<accession>A0A1I2US48</accession>
<evidence type="ECO:0000259" key="1">
    <source>
        <dbReference type="Pfam" id="PF09361"/>
    </source>
</evidence>
<keyword evidence="3" id="KW-1185">Reference proteome</keyword>
<evidence type="ECO:0000313" key="3">
    <source>
        <dbReference type="Proteomes" id="UP000198623"/>
    </source>
</evidence>
<evidence type="ECO:0000313" key="2">
    <source>
        <dbReference type="EMBL" id="SFG79912.1"/>
    </source>
</evidence>
<sequence>MPQDTMKDLKETLVPVTMITDINKSAAEKLIALQTEYMTDLFNIGLAQMQALSSVREPKDVFELQIKFFKKFDEKLASITEKEVTVLTETKEQLMNIIEKNISGMSDMYGMADAGKLMQYAQEKIEETINISAHKQNGGSNKTASTRKSA</sequence>
<organism evidence="2 3">
    <name type="scientific">Neptunomonas qingdaonensis</name>
    <dbReference type="NCBI Taxonomy" id="1045558"/>
    <lineage>
        <taxon>Bacteria</taxon>
        <taxon>Pseudomonadati</taxon>
        <taxon>Pseudomonadota</taxon>
        <taxon>Gammaproteobacteria</taxon>
        <taxon>Oceanospirillales</taxon>
        <taxon>Oceanospirillaceae</taxon>
        <taxon>Neptunomonas</taxon>
    </lineage>
</organism>
<gene>
    <name evidence="2" type="ORF">SAMN05216175_11415</name>
</gene>
<dbReference type="InterPro" id="IPR018968">
    <property type="entry name" value="Phasin"/>
</dbReference>
<protein>
    <submittedName>
        <fullName evidence="2">Phasin family protein</fullName>
    </submittedName>
</protein>
<dbReference type="Pfam" id="PF09361">
    <property type="entry name" value="Phasin_2"/>
    <property type="match status" value="1"/>
</dbReference>
<feature type="domain" description="Phasin" evidence="1">
    <location>
        <begin position="9"/>
        <end position="102"/>
    </location>
</feature>
<name>A0A1I2US48_9GAMM</name>
<reference evidence="3" key="1">
    <citation type="submission" date="2016-10" db="EMBL/GenBank/DDBJ databases">
        <authorList>
            <person name="Varghese N."/>
            <person name="Submissions S."/>
        </authorList>
    </citation>
    <scope>NUCLEOTIDE SEQUENCE [LARGE SCALE GENOMIC DNA]</scope>
    <source>
        <strain evidence="3">CGMCC 1.10971</strain>
    </source>
</reference>
<dbReference type="EMBL" id="FOOU01000014">
    <property type="protein sequence ID" value="SFG79912.1"/>
    <property type="molecule type" value="Genomic_DNA"/>
</dbReference>
<dbReference type="RefSeq" id="WP_090729542.1">
    <property type="nucleotide sequence ID" value="NZ_FOOU01000014.1"/>
</dbReference>
<dbReference type="OrthoDB" id="6119883at2"/>
<proteinExistence type="predicted"/>